<proteinExistence type="predicted"/>
<evidence type="ECO:0000313" key="5">
    <source>
        <dbReference type="Ensembl" id="ENSSORP00005020798.1"/>
    </source>
</evidence>
<dbReference type="GO" id="GO:0005509">
    <property type="term" value="F:calcium ion binding"/>
    <property type="evidence" value="ECO:0007669"/>
    <property type="project" value="TreeGrafter"/>
</dbReference>
<evidence type="ECO:0000313" key="6">
    <source>
        <dbReference type="Proteomes" id="UP000472271"/>
    </source>
</evidence>
<organism evidence="5 6">
    <name type="scientific">Sphaeramia orbicularis</name>
    <name type="common">orbiculate cardinalfish</name>
    <dbReference type="NCBI Taxonomy" id="375764"/>
    <lineage>
        <taxon>Eukaryota</taxon>
        <taxon>Metazoa</taxon>
        <taxon>Chordata</taxon>
        <taxon>Craniata</taxon>
        <taxon>Vertebrata</taxon>
        <taxon>Euteleostomi</taxon>
        <taxon>Actinopterygii</taxon>
        <taxon>Neopterygii</taxon>
        <taxon>Teleostei</taxon>
        <taxon>Neoteleostei</taxon>
        <taxon>Acanthomorphata</taxon>
        <taxon>Gobiaria</taxon>
        <taxon>Kurtiformes</taxon>
        <taxon>Apogonoidei</taxon>
        <taxon>Apogonidae</taxon>
        <taxon>Apogoninae</taxon>
        <taxon>Sphaeramia</taxon>
    </lineage>
</organism>
<dbReference type="Proteomes" id="UP000472271">
    <property type="component" value="Unassembled WGS sequence"/>
</dbReference>
<dbReference type="GO" id="GO:0005544">
    <property type="term" value="F:calcium-dependent phospholipid binding"/>
    <property type="evidence" value="ECO:0007669"/>
    <property type="project" value="TreeGrafter"/>
</dbReference>
<evidence type="ECO:0000256" key="3">
    <source>
        <dbReference type="PROSITE-ProRule" id="PRU00555"/>
    </source>
</evidence>
<dbReference type="PANTHER" id="PTHR10728:SF32">
    <property type="entry name" value="CYTOSOLIC PHOSPHOLIPASE A2 BETA"/>
    <property type="match status" value="1"/>
</dbReference>
<keyword evidence="2 3" id="KW-0443">Lipid metabolism</keyword>
<dbReference type="GO" id="GO:0046475">
    <property type="term" value="P:glycerophospholipid catabolic process"/>
    <property type="evidence" value="ECO:0007669"/>
    <property type="project" value="TreeGrafter"/>
</dbReference>
<dbReference type="GO" id="GO:0005829">
    <property type="term" value="C:cytosol"/>
    <property type="evidence" value="ECO:0007669"/>
    <property type="project" value="TreeGrafter"/>
</dbReference>
<dbReference type="PANTHER" id="PTHR10728">
    <property type="entry name" value="CYTOSOLIC PHOSPHOLIPASE A2"/>
    <property type="match status" value="1"/>
</dbReference>
<evidence type="ECO:0000256" key="1">
    <source>
        <dbReference type="ARBA" id="ARBA00022801"/>
    </source>
</evidence>
<dbReference type="Ensembl" id="ENSSORT00005021424.1">
    <property type="protein sequence ID" value="ENSSORP00005020798.1"/>
    <property type="gene ID" value="ENSSORG00005010155.1"/>
</dbReference>
<feature type="domain" description="PLA2c" evidence="4">
    <location>
        <begin position="48"/>
        <end position="592"/>
    </location>
</feature>
<protein>
    <recommendedName>
        <fullName evidence="4">PLA2c domain-containing protein</fullName>
    </recommendedName>
</protein>
<keyword evidence="6" id="KW-1185">Reference proteome</keyword>
<dbReference type="AlphaFoldDB" id="A0A672ZX00"/>
<evidence type="ECO:0000256" key="2">
    <source>
        <dbReference type="ARBA" id="ARBA00023098"/>
    </source>
</evidence>
<sequence length="592" mass="66859">MALISKDDPEAASSAQMVQLDPLPANHSGKVSLEMGQDVVDLDMETNEHQNKEPDVRMQFDIPPEEKEFLKQRKVVVAEALQKLLGFRSGLKPEQVPTIAVVASGGGARAMTGLLGGLKALKEMGVLDTVTYITGVSGSTWTMSALYQDPNWSTKDMDTFIRAEKEQMTKSTQSAFTPDKMQYYHEEMKAKEDDGHPVSFSDMAGLVFEHLIFGKKMTGTLSEQRRTVSEGQNPLPIYTAVNMKDKDQPESEAEWCEFTPYEVGLLRYGAFVPSEHFGSHFFLGHLVEKLPELRLPYLIGIWSSALAVNVTEVWKSVTGAVPPWSVHGEHVPHTESCDQPSSLDTAALVPASDITSVLTHFFSARVGAAETFNYMRGFFLHWNYDKHPNFAAWKEKNPELFPHQLTPSDSMLQLVDAAHSIDIGCAPVLRPERNVDVIIILSYSWEPEHIHRVIQLTADYCQDHRIPFPQVDWSRLDQDPQEVYVFEDEQDPDAPVVIHFPLVNISYRHYKSPGVKRQTEEEIQAADVDVRSWTCADERLKLTSSEQDYQALVDLAYYNVLNNKETVHSSIWKEVQKKKNQPEPQTGWCTLH</sequence>
<dbReference type="InterPro" id="IPR002642">
    <property type="entry name" value="LysoPLipase_cat_dom"/>
</dbReference>
<reference evidence="5" key="1">
    <citation type="submission" date="2025-08" db="UniProtKB">
        <authorList>
            <consortium name="Ensembl"/>
        </authorList>
    </citation>
    <scope>IDENTIFICATION</scope>
</reference>
<dbReference type="SMART" id="SM00022">
    <property type="entry name" value="PLAc"/>
    <property type="match status" value="1"/>
</dbReference>
<accession>A0A672ZX00</accession>
<dbReference type="Gene3D" id="3.40.1090.10">
    <property type="entry name" value="Cytosolic phospholipase A2 catalytic domain"/>
    <property type="match status" value="1"/>
</dbReference>
<keyword evidence="3" id="KW-0442">Lipid degradation</keyword>
<keyword evidence="1 3" id="KW-0378">Hydrolase</keyword>
<dbReference type="Pfam" id="PF01735">
    <property type="entry name" value="PLA2_B"/>
    <property type="match status" value="1"/>
</dbReference>
<gene>
    <name evidence="5" type="primary">LOC115416477</name>
</gene>
<dbReference type="GO" id="GO:0047498">
    <property type="term" value="F:calcium-dependent phospholipase A2 activity"/>
    <property type="evidence" value="ECO:0007669"/>
    <property type="project" value="TreeGrafter"/>
</dbReference>
<dbReference type="InterPro" id="IPR016035">
    <property type="entry name" value="Acyl_Trfase/lysoPLipase"/>
</dbReference>
<reference evidence="5" key="2">
    <citation type="submission" date="2025-09" db="UniProtKB">
        <authorList>
            <consortium name="Ensembl"/>
        </authorList>
    </citation>
    <scope>IDENTIFICATION</scope>
</reference>
<dbReference type="PROSITE" id="PS51210">
    <property type="entry name" value="PLA2C"/>
    <property type="match status" value="1"/>
</dbReference>
<evidence type="ECO:0000259" key="4">
    <source>
        <dbReference type="PROSITE" id="PS51210"/>
    </source>
</evidence>
<dbReference type="InParanoid" id="A0A672ZX00"/>
<name>A0A672ZX00_9TELE</name>
<dbReference type="SUPFAM" id="SSF52151">
    <property type="entry name" value="FabD/lysophospholipase-like"/>
    <property type="match status" value="1"/>
</dbReference>